<dbReference type="SMART" id="SM00490">
    <property type="entry name" value="HELICc"/>
    <property type="match status" value="1"/>
</dbReference>
<reference evidence="6 7" key="1">
    <citation type="submission" date="2018-09" db="EMBL/GenBank/DDBJ databases">
        <title>Cohnella cavernae sp. nov., isolated from a karst cave.</title>
        <authorList>
            <person name="Zhu H."/>
        </authorList>
    </citation>
    <scope>NUCLEOTIDE SEQUENCE [LARGE SCALE GENOMIC DNA]</scope>
    <source>
        <strain evidence="6 7">K2E09-144</strain>
    </source>
</reference>
<gene>
    <name evidence="6" type="ORF">D3H35_05465</name>
</gene>
<keyword evidence="2" id="KW-0862">Zinc</keyword>
<dbReference type="PROSITE" id="PS51192">
    <property type="entry name" value="HELICASE_ATP_BIND_1"/>
    <property type="match status" value="1"/>
</dbReference>
<proteinExistence type="predicted"/>
<dbReference type="InterPro" id="IPR038718">
    <property type="entry name" value="SNF2-like_sf"/>
</dbReference>
<dbReference type="InterPro" id="IPR007527">
    <property type="entry name" value="Znf_SWIM"/>
</dbReference>
<evidence type="ECO:0000256" key="2">
    <source>
        <dbReference type="PROSITE-ProRule" id="PRU00325"/>
    </source>
</evidence>
<name>A0A398CQ22_9BACL</name>
<dbReference type="Gene3D" id="3.40.50.300">
    <property type="entry name" value="P-loop containing nucleotide triphosphate hydrolases"/>
    <property type="match status" value="1"/>
</dbReference>
<keyword evidence="1" id="KW-0378">Hydrolase</keyword>
<evidence type="ECO:0000256" key="1">
    <source>
        <dbReference type="ARBA" id="ARBA00022801"/>
    </source>
</evidence>
<dbReference type="PROSITE" id="PS50966">
    <property type="entry name" value="ZF_SWIM"/>
    <property type="match status" value="1"/>
</dbReference>
<dbReference type="GO" id="GO:0005524">
    <property type="term" value="F:ATP binding"/>
    <property type="evidence" value="ECO:0007669"/>
    <property type="project" value="InterPro"/>
</dbReference>
<dbReference type="GO" id="GO:0008270">
    <property type="term" value="F:zinc ion binding"/>
    <property type="evidence" value="ECO:0007669"/>
    <property type="project" value="UniProtKB-KW"/>
</dbReference>
<dbReference type="GO" id="GO:0016787">
    <property type="term" value="F:hydrolase activity"/>
    <property type="evidence" value="ECO:0007669"/>
    <property type="project" value="UniProtKB-KW"/>
</dbReference>
<keyword evidence="6" id="KW-0347">Helicase</keyword>
<dbReference type="CDD" id="cd18793">
    <property type="entry name" value="SF2_C_SNF"/>
    <property type="match status" value="1"/>
</dbReference>
<keyword evidence="6" id="KW-0547">Nucleotide-binding</keyword>
<dbReference type="InterPro" id="IPR014001">
    <property type="entry name" value="Helicase_ATP-bd"/>
</dbReference>
<feature type="domain" description="SWIM-type" evidence="3">
    <location>
        <begin position="53"/>
        <end position="92"/>
    </location>
</feature>
<sequence length="1082" mass="123861">MTEPLTLDAIRSLCGDLAFKRGQSYYKQKRVTRVERDPDSRLFDAVVIAEARFKVHLELDDGDVTHMSCECADFAESGTACKHIAAVLCHIQGMHRGQADRADGPFITNEHLFRARNLISIFDRPLPVSGGDEDVSDIRFDEPERLTVEFTCSALELGRKTSFAVEMKLGVKRLYIINKIKDLLRHWDNGTQMELAKLFTFDPSAQTFSEEDREVIELLSDIARNETAFRDAYMTYSYSRTLNEDRVLFIPPYAWSKLLPKLIAAKAKFVHGKMTYEALELKDEQVPLSFRFGHPTPDVYELSVTGLEHVTVMDTYSCVLIGSSLYRIHPSTVKQLGELKSMFFRSNEHHVLISPAHLELFLSRVVPGLKQLGEVDFSPELSDRIVTSPLQAKLYLDRNGDQLWATLEYAYGEVKLDPFATKNGKPVRADRILLRDGDKENRIMSLMEQIPFQYNGKVLHLDDEEDIYHFLFHTLPQLERWTEIYATPEARSMMRESVRPPKMTVDLDSRTDWLEVRFDMDGIDDGDIRDVLKSLVEKKSYFRLSDGRFLSLEDEGFSRIGQLLADMNLQASDVKDRYLQLSIARGLTFLDADERQQGLRLGQRFREFLANIRHPDQLQFDVPESLDPIMRDYQKLGFQWMKTLANYRFGGILADDMGLGKTLQGIAFILSELEASREAGTPALIVCPASLTYNWQNELKKFAPGIRSSVMSGDKSTREGLLAELADTDVLITSYPLLRRDASEYADRRFGVLILDEAQAIKNHSTLTAQSVQELKAKIRFALTGTPVENRLEELWAIFDAVFPELFWSKRRFNELTPEQVARKAGPFILRRLKSDVLTELPDKIETVQSSELLPEQKKLYLAYLAKLQEDTVRRLREEGLHKSRMHILAGMTRLRQLCCHPAMFLENYDGESGKLEQLLEIVDECRSAGKRMLVFSQFTQMLGIIRGELEKRDVPFFYLDGQTPARERVELCARFNEGEQDLFLISLKAGGTGLNLTGADTVVLFDLWWNPAVEQQAADRAHRIGQKNVVQVIRMVTQGTIEEKMYELQERKRNLIDAVIKPGEETLASMDEDDIRELLMI</sequence>
<dbReference type="GO" id="GO:0004386">
    <property type="term" value="F:helicase activity"/>
    <property type="evidence" value="ECO:0007669"/>
    <property type="project" value="UniProtKB-KW"/>
</dbReference>
<evidence type="ECO:0000259" key="4">
    <source>
        <dbReference type="PROSITE" id="PS51192"/>
    </source>
</evidence>
<dbReference type="PANTHER" id="PTHR10799">
    <property type="entry name" value="SNF2/RAD54 HELICASE FAMILY"/>
    <property type="match status" value="1"/>
</dbReference>
<organism evidence="6 7">
    <name type="scientific">Cohnella faecalis</name>
    <dbReference type="NCBI Taxonomy" id="2315694"/>
    <lineage>
        <taxon>Bacteria</taxon>
        <taxon>Bacillati</taxon>
        <taxon>Bacillota</taxon>
        <taxon>Bacilli</taxon>
        <taxon>Bacillales</taxon>
        <taxon>Paenibacillaceae</taxon>
        <taxon>Cohnella</taxon>
    </lineage>
</organism>
<dbReference type="Pfam" id="PF08455">
    <property type="entry name" value="SNF2_assoc"/>
    <property type="match status" value="1"/>
</dbReference>
<dbReference type="Pfam" id="PF04434">
    <property type="entry name" value="SWIM"/>
    <property type="match status" value="1"/>
</dbReference>
<dbReference type="OrthoDB" id="9760715at2"/>
<protein>
    <submittedName>
        <fullName evidence="6">Helicase SNF</fullName>
    </submittedName>
</protein>
<dbReference type="InterPro" id="IPR013663">
    <property type="entry name" value="Helicase_SWF/SNF/SWI_bac"/>
</dbReference>
<accession>A0A398CQ22</accession>
<dbReference type="Proteomes" id="UP000266340">
    <property type="component" value="Unassembled WGS sequence"/>
</dbReference>
<evidence type="ECO:0000259" key="5">
    <source>
        <dbReference type="PROSITE" id="PS51194"/>
    </source>
</evidence>
<dbReference type="FunFam" id="3.40.50.300:FF:000533">
    <property type="entry name" value="Helicase, Snf2 family"/>
    <property type="match status" value="1"/>
</dbReference>
<dbReference type="SMART" id="SM00487">
    <property type="entry name" value="DEXDc"/>
    <property type="match status" value="1"/>
</dbReference>
<dbReference type="InterPro" id="IPR049730">
    <property type="entry name" value="SNF2/RAD54-like_C"/>
</dbReference>
<comment type="caution">
    <text evidence="6">The sequence shown here is derived from an EMBL/GenBank/DDBJ whole genome shotgun (WGS) entry which is preliminary data.</text>
</comment>
<dbReference type="Pfam" id="PF00271">
    <property type="entry name" value="Helicase_C"/>
    <property type="match status" value="1"/>
</dbReference>
<evidence type="ECO:0000313" key="6">
    <source>
        <dbReference type="EMBL" id="RIE04542.1"/>
    </source>
</evidence>
<dbReference type="Gene3D" id="3.40.50.10810">
    <property type="entry name" value="Tandem AAA-ATPase domain"/>
    <property type="match status" value="1"/>
</dbReference>
<feature type="domain" description="Helicase C-terminal" evidence="5">
    <location>
        <begin position="915"/>
        <end position="1069"/>
    </location>
</feature>
<dbReference type="InterPro" id="IPR027417">
    <property type="entry name" value="P-loop_NTPase"/>
</dbReference>
<keyword evidence="2" id="KW-0863">Zinc-finger</keyword>
<feature type="domain" description="Helicase ATP-binding" evidence="4">
    <location>
        <begin position="642"/>
        <end position="805"/>
    </location>
</feature>
<dbReference type="EMBL" id="QXJM01000025">
    <property type="protein sequence ID" value="RIE04542.1"/>
    <property type="molecule type" value="Genomic_DNA"/>
</dbReference>
<keyword evidence="2" id="KW-0479">Metal-binding</keyword>
<evidence type="ECO:0000259" key="3">
    <source>
        <dbReference type="PROSITE" id="PS50966"/>
    </source>
</evidence>
<dbReference type="InterPro" id="IPR000330">
    <property type="entry name" value="SNF2_N"/>
</dbReference>
<dbReference type="Pfam" id="PF00176">
    <property type="entry name" value="SNF2-rel_dom"/>
    <property type="match status" value="1"/>
</dbReference>
<evidence type="ECO:0000313" key="7">
    <source>
        <dbReference type="Proteomes" id="UP000266340"/>
    </source>
</evidence>
<dbReference type="PROSITE" id="PS51194">
    <property type="entry name" value="HELICASE_CTER"/>
    <property type="match status" value="1"/>
</dbReference>
<dbReference type="InterPro" id="IPR001650">
    <property type="entry name" value="Helicase_C-like"/>
</dbReference>
<keyword evidence="7" id="KW-1185">Reference proteome</keyword>
<dbReference type="SUPFAM" id="SSF52540">
    <property type="entry name" value="P-loop containing nucleoside triphosphate hydrolases"/>
    <property type="match status" value="2"/>
</dbReference>
<dbReference type="AlphaFoldDB" id="A0A398CQ22"/>
<keyword evidence="6" id="KW-0067">ATP-binding</keyword>
<dbReference type="RefSeq" id="WP_119148127.1">
    <property type="nucleotide sequence ID" value="NZ_JBHSOV010000005.1"/>
</dbReference>